<dbReference type="EMBL" id="CAJZBQ010000011">
    <property type="protein sequence ID" value="CAG9313677.1"/>
    <property type="molecule type" value="Genomic_DNA"/>
</dbReference>
<feature type="domain" description="Mon2/Sec7/BIG1-like dimerisation and cyclophilin-binding" evidence="3">
    <location>
        <begin position="4"/>
        <end position="165"/>
    </location>
</feature>
<comment type="similarity">
    <text evidence="1">Belongs to the MON2 family.</text>
</comment>
<evidence type="ECO:0000313" key="5">
    <source>
        <dbReference type="Proteomes" id="UP001162131"/>
    </source>
</evidence>
<organism evidence="4 5">
    <name type="scientific">Blepharisma stoltei</name>
    <dbReference type="NCBI Taxonomy" id="1481888"/>
    <lineage>
        <taxon>Eukaryota</taxon>
        <taxon>Sar</taxon>
        <taxon>Alveolata</taxon>
        <taxon>Ciliophora</taxon>
        <taxon>Postciliodesmatophora</taxon>
        <taxon>Heterotrichea</taxon>
        <taxon>Heterotrichida</taxon>
        <taxon>Blepharismidae</taxon>
        <taxon>Blepharisma</taxon>
    </lineage>
</organism>
<evidence type="ECO:0000256" key="1">
    <source>
        <dbReference type="ARBA" id="ARBA00008144"/>
    </source>
</evidence>
<keyword evidence="5" id="KW-1185">Reference proteome</keyword>
<dbReference type="SUPFAM" id="SSF48371">
    <property type="entry name" value="ARM repeat"/>
    <property type="match status" value="1"/>
</dbReference>
<protein>
    <recommendedName>
        <fullName evidence="6">Protein MON2 homolog</fullName>
    </recommendedName>
</protein>
<evidence type="ECO:0000259" key="3">
    <source>
        <dbReference type="Pfam" id="PF16213"/>
    </source>
</evidence>
<evidence type="ECO:0000313" key="4">
    <source>
        <dbReference type="EMBL" id="CAG9313677.1"/>
    </source>
</evidence>
<proteinExistence type="inferred from homology"/>
<dbReference type="InterPro" id="IPR032629">
    <property type="entry name" value="DCB_dom"/>
</dbReference>
<dbReference type="Pfam" id="PF16213">
    <property type="entry name" value="DCB"/>
    <property type="match status" value="1"/>
</dbReference>
<dbReference type="Pfam" id="PF16206">
    <property type="entry name" value="Mon2_C"/>
    <property type="match status" value="1"/>
</dbReference>
<name>A0AAU9IKD4_9CILI</name>
<comment type="caution">
    <text evidence="4">The sequence shown here is derived from an EMBL/GenBank/DDBJ whole genome shotgun (WGS) entry which is preliminary data.</text>
</comment>
<accession>A0AAU9IKD4</accession>
<gene>
    <name evidence="4" type="ORF">BSTOLATCC_MIC9484</name>
</gene>
<evidence type="ECO:0008006" key="6">
    <source>
        <dbReference type="Google" id="ProtNLM"/>
    </source>
</evidence>
<sequence length="1426" mass="160847">MSAADLLENDLRALANEAKKRQSGIKETVERAIGALRQSPNVPIDPILKAIESVRGSALPKLQVQAIGILQRLLNFQILDSISILSALEFLSNVGQETSDESVQLRTLQTLMLVLNPQHIILTEDLISNIWKLCIVLENSRSNLVKNTASATLRQLINVSFDKLTLCASASQEERKESFETKSIFESSLKLFRNITELAGGSHKLWNGDPQKMRSEGIGLMVGVLEFSKESFKKLPEFLKILEHVSGSWLQNYLVEDIDESIGGKSIRCAVLVVDITGQGFDMIGSIAKLAENRRIQEWQQLACLEALSNITSNASLLKKIFEQGNLYTKILDTLSRVSHETFARNNDPNLSGNLKAKIKLIADITNKWVDSLSMLTEKSGVTLGEMTQFPLLPEQIIVEGMLSALWKPLLPILSIMVSNCTDESLLQLMLNSYQSLINISGTLNLSQAREAFLASLSQFCLPAPNTPLSFKNIYTCKTLFNITHCLGCILDVKAWHRVLDTLHKLDFILNTSTKSDDANHTSDIQILGSALESLFSNTHIWPDSTLLDLVSALGQLTLEFMETLATSEKKLNGMKVFGLEKMIVVAQTNLNRITLFWENLAAYLDCICNSKYADIRVMGINSLSRILIKVFKHFVDYPPPPELEKWKNWQRTLFLSLHDLSGSGFADTQEAVFQALFSILQSCGGQLDKTGWGMLLFILSRLDVNTQAAIGFKCLQLIVNDFLQNENLLPSLEKLISCISKFAYQSGDINQAISAVGMYWNVADYLGRVGRDEENLWWLILGELKVLGEDSRPEVRHSAIHSLHVALTTHGACLSSTAWQRLMHDIILSLLQRISTTYFQHATITQEVPILEQPAFGTTKDGAEQPSRPGKKKLQIAIPTDLAHPIVSETPKFAGKSENQLLKGDKIIVHHSRDTLEKQWEETYHIFTQNLGKLFRTYLANLERNEEKVLEQASVKKNWDVLILRLKEGIHNGTTNIITAVLKAVRELLSCSKVSELFFAKWSSSWEIFTTLSNRLQVSKINIPTKLISIILEDLTQIYSSKSQEPFQEKCLTNLFILLNSLLEASKFEATLSNCRLLPEQREVFDFIDKLSETLIVNDISLTSYLYFILRFCKYDNQDSHSDAVCRKAMLVLQNIAAKEYSCLIPVIVEILKTYQNLLTLRFSNEAILLMNVTCKGAQPLWYVVGESFLELLPFIMKLDCWELMLDVLEHLLNPSERTISQLSKINLEEIVRLGESLDIKIMEFVKKSMIPASMHLQPQIQWKLVSLLDACCDNYYRAFHSQELSFQNSLSSVCLSGLFDLSRSRPATQEEDEKKSVAEEPLNLKIAKRITPVLISRCKDLLKRFANEERMMGQMPLPKGRLVELLEVLQALKKLEIPQGVLSRPGPKSHLIELFPQLCELITAKEAEIKEALKQIFLEVARHM</sequence>
<feature type="domain" description="Mon2 C-terminal" evidence="2">
    <location>
        <begin position="1203"/>
        <end position="1421"/>
    </location>
</feature>
<dbReference type="PANTHER" id="PTHR10663:SF333">
    <property type="entry name" value="PROTEIN MON2 HOMOLOG"/>
    <property type="match status" value="1"/>
</dbReference>
<dbReference type="InterPro" id="IPR032817">
    <property type="entry name" value="Mon2_C"/>
</dbReference>
<dbReference type="InterPro" id="IPR016024">
    <property type="entry name" value="ARM-type_fold"/>
</dbReference>
<evidence type="ECO:0000259" key="2">
    <source>
        <dbReference type="Pfam" id="PF16206"/>
    </source>
</evidence>
<dbReference type="Proteomes" id="UP001162131">
    <property type="component" value="Unassembled WGS sequence"/>
</dbReference>
<reference evidence="4" key="1">
    <citation type="submission" date="2021-09" db="EMBL/GenBank/DDBJ databases">
        <authorList>
            <consortium name="AG Swart"/>
            <person name="Singh M."/>
            <person name="Singh A."/>
            <person name="Seah K."/>
            <person name="Emmerich C."/>
        </authorList>
    </citation>
    <scope>NUCLEOTIDE SEQUENCE</scope>
    <source>
        <strain evidence="4">ATCC30299</strain>
    </source>
</reference>
<dbReference type="PANTHER" id="PTHR10663">
    <property type="entry name" value="GUANYL-NUCLEOTIDE EXCHANGE FACTOR"/>
    <property type="match status" value="1"/>
</dbReference>